<gene>
    <name evidence="3" type="ORF">PQR62_08025</name>
</gene>
<keyword evidence="1" id="KW-0732">Signal</keyword>
<proteinExistence type="predicted"/>
<sequence length="246" mass="25017">MNFKKYAIALLSAASLSTAYAAPTFFVANPSGNSTDWTTSVISLGGVVNSNVNFDTMATGALQSQFYQLSDGVTLTTTGAFGGVTNGAGPGQSNASNAQTGEGAHAASNYLYGPSGAKTLTISFASPVLGVALATIDKFGYGSTSDPMSITAYSGANGTGSNLGSATVYDLLNFQVNNMFYMGVSDASNQIRSLVFSYSGSTTGDTIGIDNILFATAAVPEPASLALLGIGLAGLCLRRRKQAKQA</sequence>
<dbReference type="Pfam" id="PF07589">
    <property type="entry name" value="PEP-CTERM"/>
    <property type="match status" value="1"/>
</dbReference>
<feature type="domain" description="Ice-binding protein C-terminal" evidence="2">
    <location>
        <begin position="218"/>
        <end position="240"/>
    </location>
</feature>
<comment type="caution">
    <text evidence="3">The sequence shown here is derived from an EMBL/GenBank/DDBJ whole genome shotgun (WGS) entry which is preliminary data.</text>
</comment>
<evidence type="ECO:0000259" key="2">
    <source>
        <dbReference type="Pfam" id="PF07589"/>
    </source>
</evidence>
<evidence type="ECO:0000256" key="1">
    <source>
        <dbReference type="SAM" id="SignalP"/>
    </source>
</evidence>
<protein>
    <submittedName>
        <fullName evidence="3">PEP-CTERM sorting domain-containing protein</fullName>
    </submittedName>
</protein>
<dbReference type="InterPro" id="IPR013424">
    <property type="entry name" value="Ice-binding_C"/>
</dbReference>
<evidence type="ECO:0000313" key="3">
    <source>
        <dbReference type="EMBL" id="MFL9924207.1"/>
    </source>
</evidence>
<keyword evidence="4" id="KW-1185">Reference proteome</keyword>
<accession>A0ABW9A8B7</accession>
<reference evidence="3 4" key="1">
    <citation type="journal article" date="2024" name="Chem. Sci.">
        <title>Discovery of megapolipeptins by genome mining of a Burkholderiales bacteria collection.</title>
        <authorList>
            <person name="Paulo B.S."/>
            <person name="Recchia M.J.J."/>
            <person name="Lee S."/>
            <person name="Fergusson C.H."/>
            <person name="Romanowski S.B."/>
            <person name="Hernandez A."/>
            <person name="Krull N."/>
            <person name="Liu D.Y."/>
            <person name="Cavanagh H."/>
            <person name="Bos A."/>
            <person name="Gray C.A."/>
            <person name="Murphy B.T."/>
            <person name="Linington R.G."/>
            <person name="Eustaquio A.S."/>
        </authorList>
    </citation>
    <scope>NUCLEOTIDE SEQUENCE [LARGE SCALE GENOMIC DNA]</scope>
    <source>
        <strain evidence="3 4">RL21-008-BIB-A</strain>
    </source>
</reference>
<dbReference type="Proteomes" id="UP001629246">
    <property type="component" value="Unassembled WGS sequence"/>
</dbReference>
<name>A0ABW9A8B7_9BURK</name>
<organism evidence="3 4">
    <name type="scientific">Herbaspirillum lusitanum</name>
    <dbReference type="NCBI Taxonomy" id="213312"/>
    <lineage>
        <taxon>Bacteria</taxon>
        <taxon>Pseudomonadati</taxon>
        <taxon>Pseudomonadota</taxon>
        <taxon>Betaproteobacteria</taxon>
        <taxon>Burkholderiales</taxon>
        <taxon>Oxalobacteraceae</taxon>
        <taxon>Herbaspirillum</taxon>
    </lineage>
</organism>
<feature type="signal peptide" evidence="1">
    <location>
        <begin position="1"/>
        <end position="21"/>
    </location>
</feature>
<evidence type="ECO:0000313" key="4">
    <source>
        <dbReference type="Proteomes" id="UP001629246"/>
    </source>
</evidence>
<feature type="chain" id="PRO_5046992871" evidence="1">
    <location>
        <begin position="22"/>
        <end position="246"/>
    </location>
</feature>
<dbReference type="EMBL" id="JAQQFM010000003">
    <property type="protein sequence ID" value="MFL9924207.1"/>
    <property type="molecule type" value="Genomic_DNA"/>
</dbReference>
<dbReference type="NCBIfam" id="TIGR02595">
    <property type="entry name" value="PEP_CTERM"/>
    <property type="match status" value="1"/>
</dbReference>
<dbReference type="RefSeq" id="WP_408156591.1">
    <property type="nucleotide sequence ID" value="NZ_JAQQFM010000003.1"/>
</dbReference>